<protein>
    <submittedName>
        <fullName evidence="1">Uncharacterized protein</fullName>
    </submittedName>
</protein>
<sequence length="41" mass="4653">MITAGLRNQDNADGFDVTYATAMQWLLDDIKRHGYDVEPPN</sequence>
<dbReference type="AlphaFoldDB" id="X0C9S0"/>
<evidence type="ECO:0000313" key="2">
    <source>
        <dbReference type="Proteomes" id="UP000030663"/>
    </source>
</evidence>
<organism evidence="1 2">
    <name type="scientific">Fusarium oxysporum f. sp. raphani 54005</name>
    <dbReference type="NCBI Taxonomy" id="1089458"/>
    <lineage>
        <taxon>Eukaryota</taxon>
        <taxon>Fungi</taxon>
        <taxon>Dikarya</taxon>
        <taxon>Ascomycota</taxon>
        <taxon>Pezizomycotina</taxon>
        <taxon>Sordariomycetes</taxon>
        <taxon>Hypocreomycetidae</taxon>
        <taxon>Hypocreales</taxon>
        <taxon>Nectriaceae</taxon>
        <taxon>Fusarium</taxon>
        <taxon>Fusarium oxysporum species complex</taxon>
    </lineage>
</organism>
<dbReference type="Proteomes" id="UP000030663">
    <property type="component" value="Unassembled WGS sequence"/>
</dbReference>
<name>X0C9S0_FUSOX</name>
<dbReference type="OrthoDB" id="5424209at2759"/>
<dbReference type="EMBL" id="JH658471">
    <property type="protein sequence ID" value="EXK79437.1"/>
    <property type="molecule type" value="Genomic_DNA"/>
</dbReference>
<keyword evidence="2" id="KW-1185">Reference proteome</keyword>
<evidence type="ECO:0000313" key="1">
    <source>
        <dbReference type="EMBL" id="EXK79437.1"/>
    </source>
</evidence>
<proteinExistence type="predicted"/>
<reference evidence="1 2" key="1">
    <citation type="submission" date="2011-11" db="EMBL/GenBank/DDBJ databases">
        <title>The Genome Sequence of Fusarium oxysporum PHW815.</title>
        <authorList>
            <consortium name="The Broad Institute Genome Sequencing Platform"/>
            <person name="Ma L.-J."/>
            <person name="Gale L.R."/>
            <person name="Schwartz D.C."/>
            <person name="Zhou S."/>
            <person name="Corby-Kistler H."/>
            <person name="Young S.K."/>
            <person name="Zeng Q."/>
            <person name="Gargeya S."/>
            <person name="Fitzgerald M."/>
            <person name="Haas B."/>
            <person name="Abouelleil A."/>
            <person name="Alvarado L."/>
            <person name="Arachchi H.M."/>
            <person name="Berlin A."/>
            <person name="Brown A."/>
            <person name="Chapman S.B."/>
            <person name="Chen Z."/>
            <person name="Dunbar C."/>
            <person name="Freedman E."/>
            <person name="Gearin G."/>
            <person name="Goldberg J."/>
            <person name="Griggs A."/>
            <person name="Gujja S."/>
            <person name="Heiman D."/>
            <person name="Howarth C."/>
            <person name="Larson L."/>
            <person name="Lui A."/>
            <person name="MacDonald P.J.P."/>
            <person name="Montmayeur A."/>
            <person name="Murphy C."/>
            <person name="Neiman D."/>
            <person name="Pearson M."/>
            <person name="Priest M."/>
            <person name="Roberts A."/>
            <person name="Saif S."/>
            <person name="Shea T."/>
            <person name="Shenoy N."/>
            <person name="Sisk P."/>
            <person name="Stolte C."/>
            <person name="Sykes S."/>
            <person name="Wortman J."/>
            <person name="Nusbaum C."/>
            <person name="Birren B."/>
        </authorList>
    </citation>
    <scope>NUCLEOTIDE SEQUENCE [LARGE SCALE GENOMIC DNA]</scope>
    <source>
        <strain evidence="1 2">54005</strain>
    </source>
</reference>
<accession>X0C9S0</accession>
<dbReference type="HOGENOM" id="CLU_3279557_0_0_1"/>
<gene>
    <name evidence="1" type="ORF">FOQG_15954</name>
</gene>